<sequence length="164" mass="18972">MLMPLREVVMSERNNRRTRATAELKQRLLSDEGGCVTAPTLEAMFSLESGSVTAYEASGEIFSVMDGDQRLYPCWVLFRKLAEWDDLPEDIRPRHPLFTDGKPYPVLKTLLEMWRPENPYRYLTFFLGDHPALSVPGQCPLDMMREGRNERLLELWEYEAELGG</sequence>
<accession>A0A918XGC4</accession>
<gene>
    <name evidence="1" type="ORF">GCM10007053_10310</name>
</gene>
<organism evidence="1 2">
    <name type="scientific">Parahalioglobus pacificus</name>
    <dbReference type="NCBI Taxonomy" id="930806"/>
    <lineage>
        <taxon>Bacteria</taxon>
        <taxon>Pseudomonadati</taxon>
        <taxon>Pseudomonadota</taxon>
        <taxon>Gammaproteobacteria</taxon>
        <taxon>Cellvibrionales</taxon>
        <taxon>Halieaceae</taxon>
        <taxon>Parahalioglobus</taxon>
    </lineage>
</organism>
<name>A0A918XGC4_9GAMM</name>
<proteinExistence type="predicted"/>
<keyword evidence="2" id="KW-1185">Reference proteome</keyword>
<dbReference type="RefSeq" id="WP_189475745.1">
    <property type="nucleotide sequence ID" value="NZ_BMYM01000001.1"/>
</dbReference>
<dbReference type="AlphaFoldDB" id="A0A918XGC4"/>
<reference evidence="1" key="2">
    <citation type="submission" date="2020-09" db="EMBL/GenBank/DDBJ databases">
        <authorList>
            <person name="Sun Q."/>
            <person name="Kim S."/>
        </authorList>
    </citation>
    <scope>NUCLEOTIDE SEQUENCE</scope>
    <source>
        <strain evidence="1">KCTC 23430</strain>
    </source>
</reference>
<protein>
    <submittedName>
        <fullName evidence="1">Uncharacterized protein</fullName>
    </submittedName>
</protein>
<dbReference type="EMBL" id="BMYM01000001">
    <property type="protein sequence ID" value="GHD29562.1"/>
    <property type="molecule type" value="Genomic_DNA"/>
</dbReference>
<dbReference type="Proteomes" id="UP000644693">
    <property type="component" value="Unassembled WGS sequence"/>
</dbReference>
<comment type="caution">
    <text evidence="1">The sequence shown here is derived from an EMBL/GenBank/DDBJ whole genome shotgun (WGS) entry which is preliminary data.</text>
</comment>
<evidence type="ECO:0000313" key="1">
    <source>
        <dbReference type="EMBL" id="GHD29562.1"/>
    </source>
</evidence>
<evidence type="ECO:0000313" key="2">
    <source>
        <dbReference type="Proteomes" id="UP000644693"/>
    </source>
</evidence>
<reference evidence="1" key="1">
    <citation type="journal article" date="2014" name="Int. J. Syst. Evol. Microbiol.">
        <title>Complete genome sequence of Corynebacterium casei LMG S-19264T (=DSM 44701T), isolated from a smear-ripened cheese.</title>
        <authorList>
            <consortium name="US DOE Joint Genome Institute (JGI-PGF)"/>
            <person name="Walter F."/>
            <person name="Albersmeier A."/>
            <person name="Kalinowski J."/>
            <person name="Ruckert C."/>
        </authorList>
    </citation>
    <scope>NUCLEOTIDE SEQUENCE</scope>
    <source>
        <strain evidence="1">KCTC 23430</strain>
    </source>
</reference>